<gene>
    <name evidence="1" type="ORF">DERYTH_LOCUS24278</name>
</gene>
<organism evidence="1 2">
    <name type="scientific">Dentiscutata erythropus</name>
    <dbReference type="NCBI Taxonomy" id="1348616"/>
    <lineage>
        <taxon>Eukaryota</taxon>
        <taxon>Fungi</taxon>
        <taxon>Fungi incertae sedis</taxon>
        <taxon>Mucoromycota</taxon>
        <taxon>Glomeromycotina</taxon>
        <taxon>Glomeromycetes</taxon>
        <taxon>Diversisporales</taxon>
        <taxon>Gigasporaceae</taxon>
        <taxon>Dentiscutata</taxon>
    </lineage>
</organism>
<proteinExistence type="predicted"/>
<name>A0A9N9K077_9GLOM</name>
<evidence type="ECO:0000313" key="2">
    <source>
        <dbReference type="Proteomes" id="UP000789405"/>
    </source>
</evidence>
<dbReference type="EMBL" id="CAJVPY010040113">
    <property type="protein sequence ID" value="CAG8805439.1"/>
    <property type="molecule type" value="Genomic_DNA"/>
</dbReference>
<comment type="caution">
    <text evidence="1">The sequence shown here is derived from an EMBL/GenBank/DDBJ whole genome shotgun (WGS) entry which is preliminary data.</text>
</comment>
<sequence>YVMPTVKEIVEKLQELIDLGFKPTAAVILDILQLFENRLNNVGERIINSFISVRKNEKREEFYKKIVVEAIKSERNIKKVEVFNFLDQIIGNKSKSIFMDAMKIIRGKSPSYSIGGTNAIEDFHSVKSVTTTPCYKPLSFNLTFYNWILMKFTENSEIAKFAFNDIIETRIGFDLYQNSSEYSLCKFIETKFIEACNIFKVYCNARNFFLVSYLELLKKDIRRGNSMSDKFKKCVEVLYYKLRYDEIFDELEMELEMNNNSIKKHKACEINA</sequence>
<dbReference type="AlphaFoldDB" id="A0A9N9K077"/>
<protein>
    <submittedName>
        <fullName evidence="1">11947_t:CDS:1</fullName>
    </submittedName>
</protein>
<dbReference type="Proteomes" id="UP000789405">
    <property type="component" value="Unassembled WGS sequence"/>
</dbReference>
<dbReference type="OrthoDB" id="2424472at2759"/>
<evidence type="ECO:0000313" key="1">
    <source>
        <dbReference type="EMBL" id="CAG8805439.1"/>
    </source>
</evidence>
<accession>A0A9N9K077</accession>
<keyword evidence="2" id="KW-1185">Reference proteome</keyword>
<feature type="non-terminal residue" evidence="1">
    <location>
        <position position="272"/>
    </location>
</feature>
<reference evidence="1" key="1">
    <citation type="submission" date="2021-06" db="EMBL/GenBank/DDBJ databases">
        <authorList>
            <person name="Kallberg Y."/>
            <person name="Tangrot J."/>
            <person name="Rosling A."/>
        </authorList>
    </citation>
    <scope>NUCLEOTIDE SEQUENCE</scope>
    <source>
        <strain evidence="1">MA453B</strain>
    </source>
</reference>